<organism evidence="9 10">
    <name type="scientific">Vasconcelosia minhoensis LEGE 07310</name>
    <dbReference type="NCBI Taxonomy" id="915328"/>
    <lineage>
        <taxon>Bacteria</taxon>
        <taxon>Bacillati</taxon>
        <taxon>Cyanobacteriota</taxon>
        <taxon>Cyanophyceae</taxon>
        <taxon>Nodosilineales</taxon>
        <taxon>Cymatolegaceae</taxon>
        <taxon>Vasconcelosia</taxon>
        <taxon>Vasconcelosia minhoensis</taxon>
    </lineage>
</organism>
<reference evidence="9" key="1">
    <citation type="submission" date="2020-10" db="EMBL/GenBank/DDBJ databases">
        <authorList>
            <person name="Castelo-Branco R."/>
            <person name="Eusebio N."/>
            <person name="Adriana R."/>
            <person name="Vieira A."/>
            <person name="Brugerolle De Fraissinette N."/>
            <person name="Rezende De Castro R."/>
            <person name="Schneider M.P."/>
            <person name="Vasconcelos V."/>
            <person name="Leao P.N."/>
        </authorList>
    </citation>
    <scope>NUCLEOTIDE SEQUENCE</scope>
    <source>
        <strain evidence="9">LEGE 07310</strain>
    </source>
</reference>
<dbReference type="Pfam" id="PF01757">
    <property type="entry name" value="Acyl_transf_3"/>
    <property type="match status" value="1"/>
</dbReference>
<dbReference type="PANTHER" id="PTHR40074">
    <property type="entry name" value="O-ACETYLTRANSFERASE WECH"/>
    <property type="match status" value="1"/>
</dbReference>
<comment type="caution">
    <text evidence="9">The sequence shown here is derived from an EMBL/GenBank/DDBJ whole genome shotgun (WGS) entry which is preliminary data.</text>
</comment>
<accession>A0A8J7AUZ8</accession>
<evidence type="ECO:0000256" key="3">
    <source>
        <dbReference type="ARBA" id="ARBA00022475"/>
    </source>
</evidence>
<protein>
    <submittedName>
        <fullName evidence="9">Acyltransferase</fullName>
    </submittedName>
</protein>
<evidence type="ECO:0000256" key="4">
    <source>
        <dbReference type="ARBA" id="ARBA00022692"/>
    </source>
</evidence>
<feature type="transmembrane region" description="Helical" evidence="7">
    <location>
        <begin position="199"/>
        <end position="216"/>
    </location>
</feature>
<feature type="transmembrane region" description="Helical" evidence="7">
    <location>
        <begin position="236"/>
        <end position="253"/>
    </location>
</feature>
<name>A0A8J7AUZ8_9CYAN</name>
<dbReference type="GO" id="GO:0005886">
    <property type="term" value="C:plasma membrane"/>
    <property type="evidence" value="ECO:0007669"/>
    <property type="project" value="UniProtKB-SubCell"/>
</dbReference>
<feature type="transmembrane region" description="Helical" evidence="7">
    <location>
        <begin position="169"/>
        <end position="187"/>
    </location>
</feature>
<evidence type="ECO:0000256" key="1">
    <source>
        <dbReference type="ARBA" id="ARBA00004651"/>
    </source>
</evidence>
<keyword evidence="3" id="KW-1003">Cell membrane</keyword>
<keyword evidence="10" id="KW-1185">Reference proteome</keyword>
<evidence type="ECO:0000256" key="6">
    <source>
        <dbReference type="ARBA" id="ARBA00023136"/>
    </source>
</evidence>
<dbReference type="GO" id="GO:0016413">
    <property type="term" value="F:O-acetyltransferase activity"/>
    <property type="evidence" value="ECO:0007669"/>
    <property type="project" value="TreeGrafter"/>
</dbReference>
<gene>
    <name evidence="9" type="ORF">IQ241_21280</name>
</gene>
<comment type="similarity">
    <text evidence="2">Belongs to the acyltransferase 3 family.</text>
</comment>
<feature type="transmembrane region" description="Helical" evidence="7">
    <location>
        <begin position="115"/>
        <end position="136"/>
    </location>
</feature>
<feature type="transmembrane region" description="Helical" evidence="7">
    <location>
        <begin position="273"/>
        <end position="290"/>
    </location>
</feature>
<feature type="domain" description="Acyltransferase 3" evidence="8">
    <location>
        <begin position="15"/>
        <end position="372"/>
    </location>
</feature>
<dbReference type="InterPro" id="IPR002656">
    <property type="entry name" value="Acyl_transf_3_dom"/>
</dbReference>
<evidence type="ECO:0000313" key="10">
    <source>
        <dbReference type="Proteomes" id="UP000636505"/>
    </source>
</evidence>
<evidence type="ECO:0000313" key="9">
    <source>
        <dbReference type="EMBL" id="MBE9079794.1"/>
    </source>
</evidence>
<feature type="transmembrane region" description="Helical" evidence="7">
    <location>
        <begin position="296"/>
        <end position="315"/>
    </location>
</feature>
<feature type="transmembrane region" description="Helical" evidence="7">
    <location>
        <begin position="76"/>
        <end position="95"/>
    </location>
</feature>
<feature type="transmembrane region" description="Helical" evidence="7">
    <location>
        <begin position="353"/>
        <end position="374"/>
    </location>
</feature>
<proteinExistence type="inferred from homology"/>
<dbReference type="PANTHER" id="PTHR40074:SF2">
    <property type="entry name" value="O-ACETYLTRANSFERASE WECH"/>
    <property type="match status" value="1"/>
</dbReference>
<keyword evidence="6 7" id="KW-0472">Membrane</keyword>
<dbReference type="Proteomes" id="UP000636505">
    <property type="component" value="Unassembled WGS sequence"/>
</dbReference>
<evidence type="ECO:0000256" key="2">
    <source>
        <dbReference type="ARBA" id="ARBA00007400"/>
    </source>
</evidence>
<evidence type="ECO:0000256" key="5">
    <source>
        <dbReference type="ARBA" id="ARBA00022989"/>
    </source>
</evidence>
<dbReference type="AlphaFoldDB" id="A0A8J7AUZ8"/>
<evidence type="ECO:0000256" key="7">
    <source>
        <dbReference type="SAM" id="Phobius"/>
    </source>
</evidence>
<keyword evidence="9" id="KW-0012">Acyltransferase</keyword>
<keyword evidence="9" id="KW-0808">Transferase</keyword>
<comment type="subcellular location">
    <subcellularLocation>
        <location evidence="1">Cell membrane</location>
        <topology evidence="1">Multi-pass membrane protein</topology>
    </subcellularLocation>
</comment>
<keyword evidence="4 7" id="KW-0812">Transmembrane</keyword>
<feature type="transmembrane region" description="Helical" evidence="7">
    <location>
        <begin position="20"/>
        <end position="38"/>
    </location>
</feature>
<keyword evidence="5 7" id="KW-1133">Transmembrane helix</keyword>
<sequence>MRHPLTAAHSSNRLAWLEGLRILAAVMILLYHGQLLFIDYRYTPQPTGLLDNLQGLIPAQVAPAAFWGHLLAAPTLFGFQFVDVFVMISGFSLMLSLRQQSLSLLPFWRRRLLRILWPFWTVAWASYPVLWAIGVATQSYVPSLWHIFAGATFPLLFDYRGSLLLPTSGPWWFVPLIVSFTLVFPLLHWLQQRWGSRNLLFASLAVTLTYRILAIYSFGGHPTYAIFDNSNAEQPFQVFLAKLSTFVVGMVVARQYQRGQGALFWPQTRKLTVGAGLYGVGFISQFYKLGWVFCDLLLPLGLTLLCGTMMAAIATRPTARTVLIRAGRHSYSFFLIHNFVVDRTLNLVVQGIGSRYVSLLLPMIALTYGLAVVADRLQPLLIRILQHLWRDLDYLLSASAPRTQQDWTPIVGDRVVYTGRTDWEILQIEILLDDGNCYLCKITNQHQSLWVSQERLTPITAQVPDSFTEAALVVKNRKKPSNG</sequence>
<dbReference type="RefSeq" id="WP_193911105.1">
    <property type="nucleotide sequence ID" value="NZ_JADEXG010000068.1"/>
</dbReference>
<dbReference type="GO" id="GO:0009246">
    <property type="term" value="P:enterobacterial common antigen biosynthetic process"/>
    <property type="evidence" value="ECO:0007669"/>
    <property type="project" value="TreeGrafter"/>
</dbReference>
<evidence type="ECO:0000259" key="8">
    <source>
        <dbReference type="Pfam" id="PF01757"/>
    </source>
</evidence>
<dbReference type="EMBL" id="JADEXG010000068">
    <property type="protein sequence ID" value="MBE9079794.1"/>
    <property type="molecule type" value="Genomic_DNA"/>
</dbReference>